<evidence type="ECO:0000313" key="2">
    <source>
        <dbReference type="EMBL" id="OUE00947.1"/>
    </source>
</evidence>
<name>A0A251XF66_CLAMM</name>
<protein>
    <submittedName>
        <fullName evidence="2">Uncharacterized protein</fullName>
    </submittedName>
</protein>
<feature type="region of interest" description="Disordered" evidence="1">
    <location>
        <begin position="1"/>
        <end position="41"/>
    </location>
</feature>
<sequence>MSTAGSDGEPAPPSGSTPAALEGAVAGDPEEAEAPDAPGARATAAGAALQVGTIVSVSLGSSLAGLVIPRSAPSSSSPRDRS</sequence>
<accession>A0A251XF66</accession>
<reference evidence="2 3" key="1">
    <citation type="submission" date="2016-08" db="EMBL/GenBank/DDBJ databases">
        <title>Genome sequence of Clavibacter michiganensis subsp. michiganensis strain CASJ007.</title>
        <authorList>
            <person name="Thapa S.P."/>
            <person name="Coaker G."/>
        </authorList>
    </citation>
    <scope>NUCLEOTIDE SEQUENCE [LARGE SCALE GENOMIC DNA]</scope>
    <source>
        <strain evidence="2">CASJ007</strain>
    </source>
</reference>
<dbReference type="AlphaFoldDB" id="A0A251XF66"/>
<evidence type="ECO:0000256" key="1">
    <source>
        <dbReference type="SAM" id="MobiDB-lite"/>
    </source>
</evidence>
<dbReference type="EMBL" id="MDHH01000004">
    <property type="protein sequence ID" value="OUE00947.1"/>
    <property type="molecule type" value="Genomic_DNA"/>
</dbReference>
<dbReference type="Proteomes" id="UP000195062">
    <property type="component" value="Unassembled WGS sequence"/>
</dbReference>
<keyword evidence="3" id="KW-1185">Reference proteome</keyword>
<comment type="caution">
    <text evidence="2">The sequence shown here is derived from an EMBL/GenBank/DDBJ whole genome shotgun (WGS) entry which is preliminary data.</text>
</comment>
<gene>
    <name evidence="2" type="ORF">CMMCAS07_16025</name>
</gene>
<evidence type="ECO:0000313" key="3">
    <source>
        <dbReference type="Proteomes" id="UP000195062"/>
    </source>
</evidence>
<proteinExistence type="predicted"/>
<organism evidence="2 3">
    <name type="scientific">Clavibacter michiganensis subsp. michiganensis</name>
    <dbReference type="NCBI Taxonomy" id="33013"/>
    <lineage>
        <taxon>Bacteria</taxon>
        <taxon>Bacillati</taxon>
        <taxon>Actinomycetota</taxon>
        <taxon>Actinomycetes</taxon>
        <taxon>Micrococcales</taxon>
        <taxon>Microbacteriaceae</taxon>
        <taxon>Clavibacter</taxon>
    </lineage>
</organism>